<accession>W1XVL5</accession>
<sequence>INKNSVQRDLSILGGEPLCPENVDGVIEVCEKFKAKFPSKKIYMWTGYTVDDFTERQKEVLKYLDVLVDGPLSFIF</sequence>
<feature type="non-terminal residue" evidence="1">
    <location>
        <position position="76"/>
    </location>
</feature>
<feature type="non-terminal residue" evidence="1">
    <location>
        <position position="1"/>
    </location>
</feature>
<proteinExistence type="predicted"/>
<gene>
    <name evidence="1" type="ORF">Q604_UNBC12636G0001</name>
</gene>
<dbReference type="AlphaFoldDB" id="W1XVL5"/>
<dbReference type="Pfam" id="PF13353">
    <property type="entry name" value="Fer4_12"/>
    <property type="match status" value="1"/>
</dbReference>
<organism evidence="1">
    <name type="scientific">human gut metagenome</name>
    <dbReference type="NCBI Taxonomy" id="408170"/>
    <lineage>
        <taxon>unclassified sequences</taxon>
        <taxon>metagenomes</taxon>
        <taxon>organismal metagenomes</taxon>
    </lineage>
</organism>
<evidence type="ECO:0000313" key="1">
    <source>
        <dbReference type="EMBL" id="ETJ32924.1"/>
    </source>
</evidence>
<comment type="caution">
    <text evidence="1">The sequence shown here is derived from an EMBL/GenBank/DDBJ whole genome shotgun (WGS) entry which is preliminary data.</text>
</comment>
<reference evidence="1" key="1">
    <citation type="submission" date="2013-12" db="EMBL/GenBank/DDBJ databases">
        <title>A Varibaculum cambriense genome reconstructed from a premature infant gut community with otherwise low bacterial novelty that shifts toward anaerobic metabolism during the third week of life.</title>
        <authorList>
            <person name="Brown C.T."/>
            <person name="Sharon I."/>
            <person name="Thomas B.C."/>
            <person name="Castelle C.J."/>
            <person name="Morowitz M.J."/>
            <person name="Banfield J.F."/>
        </authorList>
    </citation>
    <scope>NUCLEOTIDE SEQUENCE</scope>
</reference>
<dbReference type="EMBL" id="AZMM01012636">
    <property type="protein sequence ID" value="ETJ32924.1"/>
    <property type="molecule type" value="Genomic_DNA"/>
</dbReference>
<name>W1XVL5_9ZZZZ</name>
<protein>
    <submittedName>
        <fullName evidence="1">Anaerobic ribonucleoside-triphosphate reductase-activating protein</fullName>
    </submittedName>
</protein>